<dbReference type="KEGG" id="alp:LPB137_00460"/>
<proteinExistence type="predicted"/>
<organism evidence="1 2">
    <name type="scientific">Poseidonibacter parvus</name>
    <dbReference type="NCBI Taxonomy" id="1850254"/>
    <lineage>
        <taxon>Bacteria</taxon>
        <taxon>Pseudomonadati</taxon>
        <taxon>Campylobacterota</taxon>
        <taxon>Epsilonproteobacteria</taxon>
        <taxon>Campylobacterales</taxon>
        <taxon>Arcobacteraceae</taxon>
        <taxon>Poseidonibacter</taxon>
    </lineage>
</organism>
<dbReference type="OrthoDB" id="5338450at2"/>
<dbReference type="EMBL" id="CP019070">
    <property type="protein sequence ID" value="APW64410.1"/>
    <property type="molecule type" value="Genomic_DNA"/>
</dbReference>
<evidence type="ECO:0000313" key="1">
    <source>
        <dbReference type="EMBL" id="APW64410.1"/>
    </source>
</evidence>
<evidence type="ECO:0008006" key="3">
    <source>
        <dbReference type="Google" id="ProtNLM"/>
    </source>
</evidence>
<protein>
    <recommendedName>
        <fullName evidence="3">Periplasmic protein</fullName>
    </recommendedName>
</protein>
<dbReference type="STRING" id="1850254.LPB137_00460"/>
<reference evidence="1 2" key="1">
    <citation type="submission" date="2017-01" db="EMBL/GenBank/DDBJ databases">
        <title>Genome sequencing of Arcobacter sp. LPB0137.</title>
        <authorList>
            <person name="Lee G.-W."/>
            <person name="Yi H."/>
        </authorList>
    </citation>
    <scope>NUCLEOTIDE SEQUENCE [LARGE SCALE GENOMIC DNA]</scope>
    <source>
        <strain evidence="1 2">LPB0137</strain>
    </source>
</reference>
<gene>
    <name evidence="1" type="ORF">LPB137_00460</name>
</gene>
<evidence type="ECO:0000313" key="2">
    <source>
        <dbReference type="Proteomes" id="UP000186074"/>
    </source>
</evidence>
<name>A0A1P8KIM9_9BACT</name>
<sequence>MIKNLILIIVCTITLNANINTPIKNILGNSAFNKHKNLINYIFKNNSSAYYTNGQVNYIALTSKLQSNGLLKLKYRTSRYIDVSFKISDNPKKSLMILQDSLKSLGHYYYLVQDAKYDGNSFIWNIKLKTEAAINPLRLSKALAKNNCKVSFIKKEGTYNWRYSIISDNSVIKKSKDLVNNNQLSLKKPLKPYMLKVANANSINIISKSGNRWHPNVVFYDNDLKIIENFKDDSLHQNLKVDVPNNTTYIKIDDLYSLANLKRGISITKE</sequence>
<dbReference type="Proteomes" id="UP000186074">
    <property type="component" value="Chromosome"/>
</dbReference>
<accession>A0A1P8KIM9</accession>
<dbReference type="RefSeq" id="WP_076082907.1">
    <property type="nucleotide sequence ID" value="NZ_CP019070.1"/>
</dbReference>
<dbReference type="AlphaFoldDB" id="A0A1P8KIM9"/>
<keyword evidence="2" id="KW-1185">Reference proteome</keyword>